<gene>
    <name evidence="3" type="ORF">HNQ96_005979</name>
</gene>
<evidence type="ECO:0000313" key="3">
    <source>
        <dbReference type="EMBL" id="MBB6470085.1"/>
    </source>
</evidence>
<evidence type="ECO:0000256" key="2">
    <source>
        <dbReference type="SAM" id="Phobius"/>
    </source>
</evidence>
<reference evidence="3 4" key="1">
    <citation type="submission" date="2020-08" db="EMBL/GenBank/DDBJ databases">
        <title>Genomic Encyclopedia of Type Strains, Phase IV (KMG-IV): sequencing the most valuable type-strain genomes for metagenomic binning, comparative biology and taxonomic classification.</title>
        <authorList>
            <person name="Goeker M."/>
        </authorList>
    </citation>
    <scope>NUCLEOTIDE SEQUENCE [LARGE SCALE GENOMIC DNA]</scope>
    <source>
        <strain evidence="3 4">DSM 17454</strain>
    </source>
</reference>
<name>A0A8E1WJB1_9HYPH</name>
<organism evidence="3 4">
    <name type="scientific">Aminobacter carboxidus</name>
    <dbReference type="NCBI Taxonomy" id="376165"/>
    <lineage>
        <taxon>Bacteria</taxon>
        <taxon>Pseudomonadati</taxon>
        <taxon>Pseudomonadota</taxon>
        <taxon>Alphaproteobacteria</taxon>
        <taxon>Hyphomicrobiales</taxon>
        <taxon>Phyllobacteriaceae</taxon>
        <taxon>Aminobacter</taxon>
    </lineage>
</organism>
<evidence type="ECO:0000256" key="1">
    <source>
        <dbReference type="SAM" id="MobiDB-lite"/>
    </source>
</evidence>
<sequence>MIDPFWITMIGLGAALVWAAITRYQFGRQLAVDHAADAAVDARLRANAEKQKRLRELLAEKASKEPVKTAEGGLYTGAVFVDYAAVAAMGKVVTATRSEEQQLRQSHYLAGHYGHEEVVPGRYLVVGPRGEEQYPLRPPATRAARGKTKAHGTK</sequence>
<keyword evidence="2" id="KW-1133">Transmembrane helix</keyword>
<feature type="transmembrane region" description="Helical" evidence="2">
    <location>
        <begin position="6"/>
        <end position="24"/>
    </location>
</feature>
<feature type="region of interest" description="Disordered" evidence="1">
    <location>
        <begin position="131"/>
        <end position="154"/>
    </location>
</feature>
<dbReference type="Proteomes" id="UP000532373">
    <property type="component" value="Unassembled WGS sequence"/>
</dbReference>
<proteinExistence type="predicted"/>
<dbReference type="AlphaFoldDB" id="A0A8E1WJB1"/>
<keyword evidence="2" id="KW-0812">Transmembrane</keyword>
<comment type="caution">
    <text evidence="3">The sequence shown here is derived from an EMBL/GenBank/DDBJ whole genome shotgun (WGS) entry which is preliminary data.</text>
</comment>
<dbReference type="EMBL" id="JACHGI010000022">
    <property type="protein sequence ID" value="MBB6470085.1"/>
    <property type="molecule type" value="Genomic_DNA"/>
</dbReference>
<feature type="compositionally biased region" description="Basic residues" evidence="1">
    <location>
        <begin position="144"/>
        <end position="154"/>
    </location>
</feature>
<evidence type="ECO:0000313" key="4">
    <source>
        <dbReference type="Proteomes" id="UP000532373"/>
    </source>
</evidence>
<accession>A0A8E1WJB1</accession>
<keyword evidence="2" id="KW-0472">Membrane</keyword>
<protein>
    <submittedName>
        <fullName evidence="3">Uncharacterized protein</fullName>
    </submittedName>
</protein>
<dbReference type="RefSeq" id="WP_184773996.1">
    <property type="nucleotide sequence ID" value="NZ_JACHGI010000022.1"/>
</dbReference>